<dbReference type="InterPro" id="IPR038138">
    <property type="entry name" value="PPS/PS_sf"/>
</dbReference>
<keyword evidence="1 5" id="KW-0436">Ligase</keyword>
<proteinExistence type="inferred from homology"/>
<dbReference type="Pfam" id="PF02006">
    <property type="entry name" value="PPS_PS"/>
    <property type="match status" value="1"/>
</dbReference>
<evidence type="ECO:0000256" key="1">
    <source>
        <dbReference type="ARBA" id="ARBA00022598"/>
    </source>
</evidence>
<dbReference type="PANTHER" id="PTHR40695">
    <property type="entry name" value="4-PHOSPHOPANTOATE--BETA-ALANINE LIGASE"/>
    <property type="match status" value="1"/>
</dbReference>
<comment type="catalytic activity">
    <reaction evidence="5">
        <text>(R)-4-phosphopantoate + beta-alanine + ATP = (R)-4'-phosphopantothenate + AMP + diphosphate + H(+)</text>
        <dbReference type="Rhea" id="RHEA:27930"/>
        <dbReference type="ChEBI" id="CHEBI:10986"/>
        <dbReference type="ChEBI" id="CHEBI:15378"/>
        <dbReference type="ChEBI" id="CHEBI:30616"/>
        <dbReference type="ChEBI" id="CHEBI:33019"/>
        <dbReference type="ChEBI" id="CHEBI:57966"/>
        <dbReference type="ChEBI" id="CHEBI:61294"/>
        <dbReference type="ChEBI" id="CHEBI:456215"/>
        <dbReference type="EC" id="6.3.2.36"/>
    </reaction>
</comment>
<dbReference type="GO" id="GO:0015937">
    <property type="term" value="P:coenzyme A biosynthetic process"/>
    <property type="evidence" value="ECO:0007669"/>
    <property type="project" value="UniProtKB-UniRule"/>
</dbReference>
<evidence type="ECO:0000256" key="4">
    <source>
        <dbReference type="ARBA" id="ARBA00022993"/>
    </source>
</evidence>
<dbReference type="NCBIfam" id="NF041123">
    <property type="entry name" value="phpantohe_syn_Arch"/>
    <property type="match status" value="1"/>
</dbReference>
<comment type="function">
    <text evidence="5">Catalyzes the condensation of (R)-4-phosphopantoate and beta-alanine to 4'-phosphopantothenate in the CoA biosynthesis pathway.</text>
</comment>
<organism evidence="6 7">
    <name type="scientific">Methanolobus profundi</name>
    <dbReference type="NCBI Taxonomy" id="487685"/>
    <lineage>
        <taxon>Archaea</taxon>
        <taxon>Methanobacteriati</taxon>
        <taxon>Methanobacteriota</taxon>
        <taxon>Stenosarchaea group</taxon>
        <taxon>Methanomicrobia</taxon>
        <taxon>Methanosarcinales</taxon>
        <taxon>Methanosarcinaceae</taxon>
        <taxon>Methanolobus</taxon>
    </lineage>
</organism>
<keyword evidence="3 5" id="KW-0067">ATP-binding</keyword>
<dbReference type="RefSeq" id="WP_091938149.1">
    <property type="nucleotide sequence ID" value="NZ_FOUJ01000008.1"/>
</dbReference>
<dbReference type="OrthoDB" id="10078at2157"/>
<protein>
    <recommendedName>
        <fullName evidence="5">4-phosphopantoate--beta-alanine ligase</fullName>
        <ecNumber evidence="5">6.3.2.36</ecNumber>
    </recommendedName>
    <alternativeName>
        <fullName evidence="5">Phosphopantothenate synthetase</fullName>
        <shortName evidence="5">PPS</shortName>
    </alternativeName>
</protein>
<dbReference type="Gene3D" id="3.40.50.12640">
    <property type="entry name" value="Phosphopantoate/pantothenate synthetase"/>
    <property type="match status" value="1"/>
</dbReference>
<dbReference type="UniPathway" id="UPA00241"/>
<dbReference type="PANTHER" id="PTHR40695:SF1">
    <property type="entry name" value="4-PHOSPHOPANTOATE--BETA-ALANINE LIGASE"/>
    <property type="match status" value="1"/>
</dbReference>
<dbReference type="EC" id="6.3.2.36" evidence="5"/>
<dbReference type="Proteomes" id="UP000198535">
    <property type="component" value="Unassembled WGS sequence"/>
</dbReference>
<comment type="similarity">
    <text evidence="5">Belongs to the archaeal phosphopantothenate synthetase family.</text>
</comment>
<feature type="binding site" evidence="5">
    <location>
        <position position="17"/>
    </location>
    <ligand>
        <name>ATP</name>
        <dbReference type="ChEBI" id="CHEBI:30616"/>
    </ligand>
</feature>
<dbReference type="AlphaFoldDB" id="A0A1I4UUF7"/>
<accession>A0A1I4UUF7</accession>
<name>A0A1I4UUF7_9EURY</name>
<dbReference type="GO" id="GO:0005524">
    <property type="term" value="F:ATP binding"/>
    <property type="evidence" value="ECO:0007669"/>
    <property type="project" value="UniProtKB-KW"/>
</dbReference>
<feature type="binding site" evidence="5">
    <location>
        <begin position="185"/>
        <end position="186"/>
    </location>
    <ligand>
        <name>ATP</name>
        <dbReference type="ChEBI" id="CHEBI:30616"/>
    </ligand>
</feature>
<dbReference type="HAMAP" id="MF_02224">
    <property type="entry name" value="PPS"/>
    <property type="match status" value="1"/>
</dbReference>
<dbReference type="STRING" id="487685.SAMN04488696_2882"/>
<gene>
    <name evidence="6" type="ORF">SAMN04488696_2882</name>
</gene>
<dbReference type="NCBIfam" id="NF010324">
    <property type="entry name" value="PRK13761.1"/>
    <property type="match status" value="1"/>
</dbReference>
<comment type="subunit">
    <text evidence="5">Homodimer.</text>
</comment>
<reference evidence="7" key="1">
    <citation type="submission" date="2016-10" db="EMBL/GenBank/DDBJ databases">
        <authorList>
            <person name="Varghese N."/>
            <person name="Submissions S."/>
        </authorList>
    </citation>
    <scope>NUCLEOTIDE SEQUENCE [LARGE SCALE GENOMIC DNA]</scope>
    <source>
        <strain evidence="7">Mob M</strain>
    </source>
</reference>
<feature type="binding site" evidence="5">
    <location>
        <begin position="179"/>
        <end position="181"/>
    </location>
    <ligand>
        <name>ATP</name>
        <dbReference type="ChEBI" id="CHEBI:30616"/>
    </ligand>
</feature>
<evidence type="ECO:0000313" key="6">
    <source>
        <dbReference type="EMBL" id="SFM92393.1"/>
    </source>
</evidence>
<dbReference type="EMBL" id="FOUJ01000008">
    <property type="protein sequence ID" value="SFM92393.1"/>
    <property type="molecule type" value="Genomic_DNA"/>
</dbReference>
<feature type="binding site" evidence="5">
    <location>
        <position position="39"/>
    </location>
    <ligand>
        <name>ATP</name>
        <dbReference type="ChEBI" id="CHEBI:30616"/>
    </ligand>
</feature>
<feature type="binding site" evidence="5">
    <location>
        <begin position="197"/>
        <end position="198"/>
    </location>
    <ligand>
        <name>ATP</name>
        <dbReference type="ChEBI" id="CHEBI:30616"/>
    </ligand>
</feature>
<keyword evidence="4 5" id="KW-0173">Coenzyme A biosynthesis</keyword>
<dbReference type="GO" id="GO:0016881">
    <property type="term" value="F:acid-amino acid ligase activity"/>
    <property type="evidence" value="ECO:0007669"/>
    <property type="project" value="UniProtKB-UniRule"/>
</dbReference>
<dbReference type="InterPro" id="IPR002855">
    <property type="entry name" value="PPS/PS"/>
</dbReference>
<evidence type="ECO:0000313" key="7">
    <source>
        <dbReference type="Proteomes" id="UP000198535"/>
    </source>
</evidence>
<evidence type="ECO:0000256" key="5">
    <source>
        <dbReference type="HAMAP-Rule" id="MF_02224"/>
    </source>
</evidence>
<sequence>MTDIPKDHPRYESLITREKIVNGVNIGITSKQGLVAQGRGEAFDYLIGEKTIESAAIAERAAVAHILLARNPIISVNGNTAALVPDLMVALADVTGARLEVNLFHRSDARVHKITEHLRSQGADVVLGGKGDKRLDLSHDRAIVDEDGIFSADVVLVPLEDGDRCQKLVEMRKTVISIDLNPLSRTTLTATVSIIDNVTRALSNMVQFTKDMKNKSNDSLLDVIDAYDNDKVISDTLYSMQENLKNKAEERGIKWI</sequence>
<keyword evidence="2 5" id="KW-0547">Nucleotide-binding</keyword>
<evidence type="ECO:0000256" key="2">
    <source>
        <dbReference type="ARBA" id="ARBA00022741"/>
    </source>
</evidence>
<dbReference type="PIRSF" id="PIRSF004853">
    <property type="entry name" value="UCP004853"/>
    <property type="match status" value="1"/>
</dbReference>
<keyword evidence="7" id="KW-1185">Reference proteome</keyword>
<comment type="pathway">
    <text evidence="5">Cofactor biosynthesis; coenzyme A biosynthesis.</text>
</comment>
<evidence type="ECO:0000256" key="3">
    <source>
        <dbReference type="ARBA" id="ARBA00022840"/>
    </source>
</evidence>